<organism evidence="1 2">
    <name type="scientific">Paenibacillus odorifer</name>
    <dbReference type="NCBI Taxonomy" id="189426"/>
    <lineage>
        <taxon>Bacteria</taxon>
        <taxon>Bacillati</taxon>
        <taxon>Bacillota</taxon>
        <taxon>Bacilli</taxon>
        <taxon>Bacillales</taxon>
        <taxon>Paenibacillaceae</taxon>
        <taxon>Paenibacillus</taxon>
    </lineage>
</organism>
<dbReference type="Proteomes" id="UP000187323">
    <property type="component" value="Unassembled WGS sequence"/>
</dbReference>
<gene>
    <name evidence="1" type="ORF">BSK47_28920</name>
</gene>
<comment type="caution">
    <text evidence="1">The sequence shown here is derived from an EMBL/GenBank/DDBJ whole genome shotgun (WGS) entry which is preliminary data.</text>
</comment>
<evidence type="ECO:0000313" key="2">
    <source>
        <dbReference type="Proteomes" id="UP000187323"/>
    </source>
</evidence>
<dbReference type="AlphaFoldDB" id="A0AB36J6G5"/>
<protein>
    <submittedName>
        <fullName evidence="1">Uncharacterized protein</fullName>
    </submittedName>
</protein>
<name>A0AB36J6G5_9BACL</name>
<sequence>MHRRQVSCFLIADHDRKIFNVIESANGHGWLQDRIGEQQAKGRDVRGYPSTKPASEVREDYQKSFGYEYSKDTVL</sequence>
<accession>A0AB36J6G5</accession>
<dbReference type="EMBL" id="MPTO01000039">
    <property type="protein sequence ID" value="OME11405.1"/>
    <property type="molecule type" value="Genomic_DNA"/>
</dbReference>
<evidence type="ECO:0000313" key="1">
    <source>
        <dbReference type="EMBL" id="OME11405.1"/>
    </source>
</evidence>
<reference evidence="1 2" key="1">
    <citation type="submission" date="2016-10" db="EMBL/GenBank/DDBJ databases">
        <title>Paenibacillus species isolates.</title>
        <authorList>
            <person name="Beno S.M."/>
        </authorList>
    </citation>
    <scope>NUCLEOTIDE SEQUENCE [LARGE SCALE GENOMIC DNA]</scope>
    <source>
        <strain evidence="1 2">FSL H7-0918</strain>
    </source>
</reference>
<proteinExistence type="predicted"/>